<dbReference type="EMBL" id="JADOXO010000630">
    <property type="protein sequence ID" value="KAF9801830.1"/>
    <property type="molecule type" value="Genomic_DNA"/>
</dbReference>
<gene>
    <name evidence="3" type="ORF">IEO21_10028</name>
</gene>
<evidence type="ECO:0000256" key="1">
    <source>
        <dbReference type="SAM" id="Phobius"/>
    </source>
</evidence>
<name>A0A8H7TXP1_9APHY</name>
<feature type="transmembrane region" description="Helical" evidence="1">
    <location>
        <begin position="15"/>
        <end position="36"/>
    </location>
</feature>
<dbReference type="AlphaFoldDB" id="A0A8H7TXP1"/>
<dbReference type="InterPro" id="IPR045339">
    <property type="entry name" value="DUF6534"/>
</dbReference>
<reference evidence="3" key="2">
    <citation type="journal article" name="Front. Microbiol.">
        <title>Degradative Capacity of Two Strains of Rhodonia placenta: From Phenotype to Genotype.</title>
        <authorList>
            <person name="Kolle M."/>
            <person name="Horta M.A.C."/>
            <person name="Nowrousian M."/>
            <person name="Ohm R.A."/>
            <person name="Benz J.P."/>
            <person name="Pilgard A."/>
        </authorList>
    </citation>
    <scope>NUCLEOTIDE SEQUENCE</scope>
    <source>
        <strain evidence="3">FPRL280</strain>
    </source>
</reference>
<comment type="caution">
    <text evidence="3">The sequence shown here is derived from an EMBL/GenBank/DDBJ whole genome shotgun (WGS) entry which is preliminary data.</text>
</comment>
<sequence>MSLNAQFNSTIGCGFVGSTLGTFLYGITCAQVMYYVRWYPMDHTKLKLLVALLWCVLDCHPSTTLSLFLGYWTQLELSQVFWSSHLWKVFRHVFVSTHALMSIGQGVRDTSFIAYGEIPTTPDYDYGISRFSLFKILMRLSQGAKFVDRGFHPAHRGSFSAITDHIITRLVLYTIQRGIVVTTLHARPFKLFWLVLYFSGSKLNVNSLLALLNIRDHLKSHKPTDYIGDNVLLGINQGGRAERHQNIYALQVLGDDHTSQMWSDRQRAEIYLNHTFK</sequence>
<feature type="transmembrane region" description="Helical" evidence="1">
    <location>
        <begin position="48"/>
        <end position="72"/>
    </location>
</feature>
<feature type="domain" description="DUF6534" evidence="2">
    <location>
        <begin position="163"/>
        <end position="217"/>
    </location>
</feature>
<organism evidence="3 4">
    <name type="scientific">Rhodonia placenta</name>
    <dbReference type="NCBI Taxonomy" id="104341"/>
    <lineage>
        <taxon>Eukaryota</taxon>
        <taxon>Fungi</taxon>
        <taxon>Dikarya</taxon>
        <taxon>Basidiomycota</taxon>
        <taxon>Agaricomycotina</taxon>
        <taxon>Agaricomycetes</taxon>
        <taxon>Polyporales</taxon>
        <taxon>Adustoporiaceae</taxon>
        <taxon>Rhodonia</taxon>
    </lineage>
</organism>
<protein>
    <recommendedName>
        <fullName evidence="2">DUF6534 domain-containing protein</fullName>
    </recommendedName>
</protein>
<dbReference type="Pfam" id="PF20152">
    <property type="entry name" value="DUF6534"/>
    <property type="match status" value="1"/>
</dbReference>
<reference evidence="3" key="1">
    <citation type="submission" date="2020-11" db="EMBL/GenBank/DDBJ databases">
        <authorList>
            <person name="Koelle M."/>
            <person name="Horta M.A.C."/>
            <person name="Nowrousian M."/>
            <person name="Ohm R.A."/>
            <person name="Benz P."/>
            <person name="Pilgard A."/>
        </authorList>
    </citation>
    <scope>NUCLEOTIDE SEQUENCE</scope>
    <source>
        <strain evidence="3">FPRL280</strain>
    </source>
</reference>
<dbReference type="Proteomes" id="UP000639403">
    <property type="component" value="Unassembled WGS sequence"/>
</dbReference>
<evidence type="ECO:0000313" key="4">
    <source>
        <dbReference type="Proteomes" id="UP000639403"/>
    </source>
</evidence>
<keyword evidence="1" id="KW-0812">Transmembrane</keyword>
<keyword evidence="1" id="KW-0472">Membrane</keyword>
<evidence type="ECO:0000259" key="2">
    <source>
        <dbReference type="Pfam" id="PF20152"/>
    </source>
</evidence>
<evidence type="ECO:0000313" key="3">
    <source>
        <dbReference type="EMBL" id="KAF9801830.1"/>
    </source>
</evidence>
<proteinExistence type="predicted"/>
<accession>A0A8H7TXP1</accession>
<keyword evidence="1" id="KW-1133">Transmembrane helix</keyword>